<dbReference type="AlphaFoldDB" id="A0AAN7W736"/>
<gene>
    <name evidence="2" type="ORF">LTR97_005654</name>
</gene>
<feature type="compositionally biased region" description="Low complexity" evidence="1">
    <location>
        <begin position="97"/>
        <end position="108"/>
    </location>
</feature>
<accession>A0AAN7W736</accession>
<protein>
    <submittedName>
        <fullName evidence="2">Uncharacterized protein</fullName>
    </submittedName>
</protein>
<evidence type="ECO:0000313" key="2">
    <source>
        <dbReference type="EMBL" id="KAK5699526.1"/>
    </source>
</evidence>
<dbReference type="Proteomes" id="UP001310594">
    <property type="component" value="Unassembled WGS sequence"/>
</dbReference>
<proteinExistence type="predicted"/>
<name>A0AAN7W736_9PEZI</name>
<feature type="region of interest" description="Disordered" evidence="1">
    <location>
        <begin position="96"/>
        <end position="146"/>
    </location>
</feature>
<reference evidence="2" key="1">
    <citation type="submission" date="2023-08" db="EMBL/GenBank/DDBJ databases">
        <title>Black Yeasts Isolated from many extreme environments.</title>
        <authorList>
            <person name="Coleine C."/>
            <person name="Stajich J.E."/>
            <person name="Selbmann L."/>
        </authorList>
    </citation>
    <scope>NUCLEOTIDE SEQUENCE</scope>
    <source>
        <strain evidence="2">CCFEE 5810</strain>
    </source>
</reference>
<feature type="region of interest" description="Disordered" evidence="1">
    <location>
        <begin position="1"/>
        <end position="36"/>
    </location>
</feature>
<comment type="caution">
    <text evidence="2">The sequence shown here is derived from an EMBL/GenBank/DDBJ whole genome shotgun (WGS) entry which is preliminary data.</text>
</comment>
<feature type="compositionally biased region" description="Polar residues" evidence="1">
    <location>
        <begin position="14"/>
        <end position="32"/>
    </location>
</feature>
<organism evidence="2 3">
    <name type="scientific">Elasticomyces elasticus</name>
    <dbReference type="NCBI Taxonomy" id="574655"/>
    <lineage>
        <taxon>Eukaryota</taxon>
        <taxon>Fungi</taxon>
        <taxon>Dikarya</taxon>
        <taxon>Ascomycota</taxon>
        <taxon>Pezizomycotina</taxon>
        <taxon>Dothideomycetes</taxon>
        <taxon>Dothideomycetidae</taxon>
        <taxon>Mycosphaerellales</taxon>
        <taxon>Teratosphaeriaceae</taxon>
        <taxon>Elasticomyces</taxon>
    </lineage>
</organism>
<dbReference type="EMBL" id="JAVRQU010000008">
    <property type="protein sequence ID" value="KAK5699526.1"/>
    <property type="molecule type" value="Genomic_DNA"/>
</dbReference>
<evidence type="ECO:0000256" key="1">
    <source>
        <dbReference type="SAM" id="MobiDB-lite"/>
    </source>
</evidence>
<sequence length="506" mass="54972">MEQNEAAQHHRHVLNTQAPYSYTIPQPGSSDHQLCPPHWRIQEKRSKRSKLKELVLKSPAESGLATIKRHKAPSRPPVMRMKDSDDYLTARAANPYTGLVSPSVGSPSPRTPDTPGEALSQGKVEPNSPTPKAHVRPVLSRANEGRKVSAGSIHKWRAGIKGWTAQAAVASPRGTNATAGASVLVARYEPDRFVVHMPSAAEPQPYFYPGRSSAEIKALEHYKRKTRKVSGEGYGEIGKHGHAMASGVRGMSDIRVAKRPQTRGNRTGHHEHSFTPGPALSAATFAPFVSPQTPTNKVAEVEPTVMKTVHAPSKYLAPLTAIDSGLIRRKPVGSPQTADLSLLPPIRLVHPELASLSRTPTVSRSCSLGCERNDGTGDCHITARRPYEEGDTTLFQPRPVSRDSVVGRDTTAEILSTAVAYAVKSCRAMRLPRIDILSALNAPNATPQQKVDALRELLSLGTQVFALLMVLSMLWKLGTAVVQLLELVFWPLIVPLKVIRWIAGVA</sequence>
<evidence type="ECO:0000313" key="3">
    <source>
        <dbReference type="Proteomes" id="UP001310594"/>
    </source>
</evidence>
<feature type="region of interest" description="Disordered" evidence="1">
    <location>
        <begin position="55"/>
        <end position="81"/>
    </location>
</feature>